<evidence type="ECO:0000256" key="7">
    <source>
        <dbReference type="PROSITE-ProRule" id="PRU00042"/>
    </source>
</evidence>
<dbReference type="InterPro" id="IPR013087">
    <property type="entry name" value="Znf_C2H2_type"/>
</dbReference>
<dbReference type="GO" id="GO:0005634">
    <property type="term" value="C:nucleus"/>
    <property type="evidence" value="ECO:0007669"/>
    <property type="project" value="UniProtKB-SubCell"/>
</dbReference>
<dbReference type="InterPro" id="IPR050888">
    <property type="entry name" value="ZnF_C2H2-type_TF"/>
</dbReference>
<feature type="compositionally biased region" description="Basic and acidic residues" evidence="8">
    <location>
        <begin position="209"/>
        <end position="225"/>
    </location>
</feature>
<proteinExistence type="predicted"/>
<evidence type="ECO:0000256" key="2">
    <source>
        <dbReference type="ARBA" id="ARBA00022723"/>
    </source>
</evidence>
<evidence type="ECO:0000256" key="3">
    <source>
        <dbReference type="ARBA" id="ARBA00022737"/>
    </source>
</evidence>
<evidence type="ECO:0000256" key="4">
    <source>
        <dbReference type="ARBA" id="ARBA00022771"/>
    </source>
</evidence>
<sequence length="321" mass="37747">MPGSRINIALIEVPTDDFDNLDWTTCHHCPQTFLTDEDLREHEILEHPLLKRIPTAPGSPRSIACDFCATTFSDNLRLFRHQEYVHFRSMKHVMSTEFKCITCCQRFTNLTAFEKHSAEERHTSWVYTLLSVCRMFECRFCPRSFTKFSLLQSHQRIQHRVIGREVNGRITYETAKANRRSRLEFYPARPRGRPPKVRVQEVVAISSTEEDHLESKPEDESRNEETETESSPPRKEIQGFGCPYCDFFDQNYERVSHHITDHYQQIVTRQQQKLPEEPPPKGVEVEKEDQTTAIELNSEVITLLDKDRSFIDDLHDWFEEA</sequence>
<dbReference type="Proteomes" id="UP000298663">
    <property type="component" value="Unassembled WGS sequence"/>
</dbReference>
<comment type="caution">
    <text evidence="10">The sequence shown here is derived from an EMBL/GenBank/DDBJ whole genome shotgun (WGS) entry which is preliminary data.</text>
</comment>
<keyword evidence="5" id="KW-0862">Zinc</keyword>
<feature type="domain" description="C2H2-type" evidence="9">
    <location>
        <begin position="63"/>
        <end position="91"/>
    </location>
</feature>
<evidence type="ECO:0000256" key="8">
    <source>
        <dbReference type="SAM" id="MobiDB-lite"/>
    </source>
</evidence>
<dbReference type="Gene3D" id="3.30.160.60">
    <property type="entry name" value="Classic Zinc Finger"/>
    <property type="match status" value="2"/>
</dbReference>
<dbReference type="OrthoDB" id="5982876at2759"/>
<evidence type="ECO:0000256" key="1">
    <source>
        <dbReference type="ARBA" id="ARBA00004123"/>
    </source>
</evidence>
<dbReference type="PANTHER" id="PTHR24406">
    <property type="entry name" value="TRANSCRIPTIONAL REPRESSOR CTCFL-RELATED"/>
    <property type="match status" value="1"/>
</dbReference>
<reference evidence="10 11" key="2">
    <citation type="journal article" date="2019" name="G3 (Bethesda)">
        <title>Hybrid Assembly of the Genome of the Entomopathogenic Nematode Steinernema carpocapsae Identifies the X-Chromosome.</title>
        <authorList>
            <person name="Serra L."/>
            <person name="Macchietto M."/>
            <person name="Macias-Munoz A."/>
            <person name="McGill C.J."/>
            <person name="Rodriguez I.M."/>
            <person name="Rodriguez B."/>
            <person name="Murad R."/>
            <person name="Mortazavi A."/>
        </authorList>
    </citation>
    <scope>NUCLEOTIDE SEQUENCE [LARGE SCALE GENOMIC DNA]</scope>
    <source>
        <strain evidence="10 11">ALL</strain>
    </source>
</reference>
<comment type="subcellular location">
    <subcellularLocation>
        <location evidence="1">Nucleus</location>
    </subcellularLocation>
</comment>
<keyword evidence="3" id="KW-0677">Repeat</keyword>
<gene>
    <name evidence="10" type="ORF">L596_017883</name>
</gene>
<dbReference type="EMBL" id="AZBU02000005">
    <property type="protein sequence ID" value="TKR76798.1"/>
    <property type="molecule type" value="Genomic_DNA"/>
</dbReference>
<name>A0A4U5N3A4_STECR</name>
<dbReference type="PROSITE" id="PS00028">
    <property type="entry name" value="ZINC_FINGER_C2H2_1"/>
    <property type="match status" value="3"/>
</dbReference>
<organism evidence="10 11">
    <name type="scientific">Steinernema carpocapsae</name>
    <name type="common">Entomopathogenic nematode</name>
    <dbReference type="NCBI Taxonomy" id="34508"/>
    <lineage>
        <taxon>Eukaryota</taxon>
        <taxon>Metazoa</taxon>
        <taxon>Ecdysozoa</taxon>
        <taxon>Nematoda</taxon>
        <taxon>Chromadorea</taxon>
        <taxon>Rhabditida</taxon>
        <taxon>Tylenchina</taxon>
        <taxon>Panagrolaimomorpha</taxon>
        <taxon>Strongyloidoidea</taxon>
        <taxon>Steinernematidae</taxon>
        <taxon>Steinernema</taxon>
    </lineage>
</organism>
<protein>
    <recommendedName>
        <fullName evidence="9">C2H2-type domain-containing protein</fullName>
    </recommendedName>
</protein>
<reference evidence="10 11" key="1">
    <citation type="journal article" date="2015" name="Genome Biol.">
        <title>Comparative genomics of Steinernema reveals deeply conserved gene regulatory networks.</title>
        <authorList>
            <person name="Dillman A.R."/>
            <person name="Macchietto M."/>
            <person name="Porter C.F."/>
            <person name="Rogers A."/>
            <person name="Williams B."/>
            <person name="Antoshechkin I."/>
            <person name="Lee M.M."/>
            <person name="Goodwin Z."/>
            <person name="Lu X."/>
            <person name="Lewis E.E."/>
            <person name="Goodrich-Blair H."/>
            <person name="Stock S.P."/>
            <person name="Adams B.J."/>
            <person name="Sternberg P.W."/>
            <person name="Mortazavi A."/>
        </authorList>
    </citation>
    <scope>NUCLEOTIDE SEQUENCE [LARGE SCALE GENOMIC DNA]</scope>
    <source>
        <strain evidence="10 11">ALL</strain>
    </source>
</reference>
<dbReference type="PROSITE" id="PS50157">
    <property type="entry name" value="ZINC_FINGER_C2H2_2"/>
    <property type="match status" value="2"/>
</dbReference>
<accession>A0A4U5N3A4</accession>
<dbReference type="SMART" id="SM00355">
    <property type="entry name" value="ZnF_C2H2"/>
    <property type="match status" value="5"/>
</dbReference>
<evidence type="ECO:0000313" key="10">
    <source>
        <dbReference type="EMBL" id="TKR76798.1"/>
    </source>
</evidence>
<keyword evidence="11" id="KW-1185">Reference proteome</keyword>
<feature type="domain" description="C2H2-type" evidence="9">
    <location>
        <begin position="136"/>
        <end position="159"/>
    </location>
</feature>
<dbReference type="GO" id="GO:0008270">
    <property type="term" value="F:zinc ion binding"/>
    <property type="evidence" value="ECO:0007669"/>
    <property type="project" value="UniProtKB-KW"/>
</dbReference>
<keyword evidence="6" id="KW-0539">Nucleus</keyword>
<evidence type="ECO:0000313" key="11">
    <source>
        <dbReference type="Proteomes" id="UP000298663"/>
    </source>
</evidence>
<dbReference type="InterPro" id="IPR036236">
    <property type="entry name" value="Znf_C2H2_sf"/>
</dbReference>
<evidence type="ECO:0000256" key="6">
    <source>
        <dbReference type="ARBA" id="ARBA00023242"/>
    </source>
</evidence>
<keyword evidence="4 7" id="KW-0863">Zinc-finger</keyword>
<dbReference type="AlphaFoldDB" id="A0A4U5N3A4"/>
<feature type="region of interest" description="Disordered" evidence="8">
    <location>
        <begin position="205"/>
        <end position="237"/>
    </location>
</feature>
<keyword evidence="2" id="KW-0479">Metal-binding</keyword>
<evidence type="ECO:0000259" key="9">
    <source>
        <dbReference type="PROSITE" id="PS50157"/>
    </source>
</evidence>
<evidence type="ECO:0000256" key="5">
    <source>
        <dbReference type="ARBA" id="ARBA00022833"/>
    </source>
</evidence>
<dbReference type="SUPFAM" id="SSF57667">
    <property type="entry name" value="beta-beta-alpha zinc fingers"/>
    <property type="match status" value="1"/>
</dbReference>